<dbReference type="PIRSF" id="PIRSF000168">
    <property type="entry name" value="Acyl-CoA_oxidase"/>
    <property type="match status" value="1"/>
</dbReference>
<dbReference type="GO" id="GO:0005524">
    <property type="term" value="F:ATP binding"/>
    <property type="evidence" value="ECO:0007669"/>
    <property type="project" value="UniProtKB-KW"/>
</dbReference>
<comment type="similarity">
    <text evidence="4 13">Belongs to the acyl-CoA oxidase family.</text>
</comment>
<dbReference type="InterPro" id="IPR012258">
    <property type="entry name" value="Acyl-CoA_oxidase"/>
</dbReference>
<evidence type="ECO:0000256" key="1">
    <source>
        <dbReference type="ARBA" id="ARBA00001974"/>
    </source>
</evidence>
<dbReference type="InterPro" id="IPR037069">
    <property type="entry name" value="AcylCoA_DH/ox_N_sf"/>
</dbReference>
<feature type="active site" description="Proton acceptor" evidence="14">
    <location>
        <position position="437"/>
    </location>
</feature>
<evidence type="ECO:0000256" key="2">
    <source>
        <dbReference type="ARBA" id="ARBA00004275"/>
    </source>
</evidence>
<dbReference type="InterPro" id="IPR006091">
    <property type="entry name" value="Acyl-CoA_Oxase/DH_mid-dom"/>
</dbReference>
<evidence type="ECO:0000259" key="16">
    <source>
        <dbReference type="Pfam" id="PF01756"/>
    </source>
</evidence>
<feature type="domain" description="Acyl-CoA oxidase/dehydrogenase middle" evidence="17">
    <location>
        <begin position="151"/>
        <end position="260"/>
    </location>
</feature>
<keyword evidence="12" id="KW-0576">Peroxisome</keyword>
<dbReference type="FunFam" id="1.20.140.10:FF:000013">
    <property type="entry name" value="Acyl-coenzyme A oxidase"/>
    <property type="match status" value="1"/>
</dbReference>
<feature type="binding site" evidence="15">
    <location>
        <position position="154"/>
    </location>
    <ligand>
        <name>FAD</name>
        <dbReference type="ChEBI" id="CHEBI:57692"/>
    </ligand>
</feature>
<evidence type="ECO:0000256" key="7">
    <source>
        <dbReference type="ARBA" id="ARBA00022827"/>
    </source>
</evidence>
<dbReference type="InterPro" id="IPR055060">
    <property type="entry name" value="ACOX_C_alpha1"/>
</dbReference>
<dbReference type="GO" id="GO:0055088">
    <property type="term" value="P:lipid homeostasis"/>
    <property type="evidence" value="ECO:0007669"/>
    <property type="project" value="TreeGrafter"/>
</dbReference>
<dbReference type="FunFam" id="2.40.110.10:FF:000003">
    <property type="entry name" value="Acyl-coenzyme A oxidase"/>
    <property type="match status" value="1"/>
</dbReference>
<evidence type="ECO:0000256" key="14">
    <source>
        <dbReference type="PIRSR" id="PIRSR000168-1"/>
    </source>
</evidence>
<dbReference type="GO" id="GO:0003997">
    <property type="term" value="F:acyl-CoA oxidase activity"/>
    <property type="evidence" value="ECO:0007669"/>
    <property type="project" value="InterPro"/>
</dbReference>
<feature type="binding site" evidence="15">
    <location>
        <position position="193"/>
    </location>
    <ligand>
        <name>FAD</name>
        <dbReference type="ChEBI" id="CHEBI:57692"/>
    </ligand>
</feature>
<evidence type="ECO:0000259" key="18">
    <source>
        <dbReference type="Pfam" id="PF14749"/>
    </source>
</evidence>
<dbReference type="SUPFAM" id="SSF47203">
    <property type="entry name" value="Acyl-CoA dehydrogenase C-terminal domain-like"/>
    <property type="match status" value="2"/>
</dbReference>
<organism evidence="20">
    <name type="scientific">Riptortus pedestris</name>
    <name type="common">Bean bug</name>
    <dbReference type="NCBI Taxonomy" id="329032"/>
    <lineage>
        <taxon>Eukaryota</taxon>
        <taxon>Metazoa</taxon>
        <taxon>Ecdysozoa</taxon>
        <taxon>Arthropoda</taxon>
        <taxon>Hexapoda</taxon>
        <taxon>Insecta</taxon>
        <taxon>Pterygota</taxon>
        <taxon>Neoptera</taxon>
        <taxon>Paraneoptera</taxon>
        <taxon>Hemiptera</taxon>
        <taxon>Heteroptera</taxon>
        <taxon>Panheteroptera</taxon>
        <taxon>Pentatomomorpha</taxon>
        <taxon>Coreoidea</taxon>
        <taxon>Alydidae</taxon>
        <taxon>Riptortus</taxon>
    </lineage>
</organism>
<evidence type="ECO:0000256" key="5">
    <source>
        <dbReference type="ARBA" id="ARBA00022630"/>
    </source>
</evidence>
<dbReference type="Pfam" id="PF01756">
    <property type="entry name" value="ACOX"/>
    <property type="match status" value="1"/>
</dbReference>
<dbReference type="Gene3D" id="1.20.140.10">
    <property type="entry name" value="Butyryl-CoA Dehydrogenase, subunit A, domain 3"/>
    <property type="match status" value="2"/>
</dbReference>
<protein>
    <recommendedName>
        <fullName evidence="13">Acyl-coenzyme A oxidase</fullName>
    </recommendedName>
</protein>
<dbReference type="InterPro" id="IPR036250">
    <property type="entry name" value="AcylCo_DH-like_C"/>
</dbReference>
<dbReference type="FunFam" id="1.20.140.10:FF:000005">
    <property type="entry name" value="Acyl-coenzyme A oxidase"/>
    <property type="match status" value="1"/>
</dbReference>
<dbReference type="Gene3D" id="1.10.540.10">
    <property type="entry name" value="Acyl-CoA dehydrogenase/oxidase, N-terminal domain"/>
    <property type="match status" value="1"/>
</dbReference>
<reference evidence="20" key="1">
    <citation type="journal article" date="2013" name="PLoS ONE">
        <title>Gene expression in gut symbiotic organ of stinkbug affected by extracellular bacterial symbiont.</title>
        <authorList>
            <person name="Futahashi R."/>
            <person name="Tanaka K."/>
            <person name="Tanahashi M."/>
            <person name="Nikoh N."/>
            <person name="Kikuchi Y."/>
            <person name="Lee B.L."/>
            <person name="Fukatsu T."/>
        </authorList>
    </citation>
    <scope>NUCLEOTIDE SEQUENCE</scope>
    <source>
        <tissue evidence="20">Midgut</tissue>
    </source>
</reference>
<evidence type="ECO:0000256" key="10">
    <source>
        <dbReference type="ARBA" id="ARBA00023002"/>
    </source>
</evidence>
<comment type="subcellular location">
    <subcellularLocation>
        <location evidence="2">Peroxisome</location>
    </subcellularLocation>
</comment>
<dbReference type="Pfam" id="PF14749">
    <property type="entry name" value="Acyl-CoA_ox_N"/>
    <property type="match status" value="1"/>
</dbReference>
<dbReference type="InterPro" id="IPR002655">
    <property type="entry name" value="Acyl-CoA_oxidase_C"/>
</dbReference>
<feature type="domain" description="Acyl-CoA oxidase C-alpha1" evidence="19">
    <location>
        <begin position="290"/>
        <end position="452"/>
    </location>
</feature>
<feature type="domain" description="Acyl-CoA oxidase C-terminal" evidence="16">
    <location>
        <begin position="485"/>
        <end position="664"/>
    </location>
</feature>
<dbReference type="AlphaFoldDB" id="R4WNP6"/>
<dbReference type="Pfam" id="PF02770">
    <property type="entry name" value="Acyl-CoA_dh_M"/>
    <property type="match status" value="1"/>
</dbReference>
<accession>R4WNP6</accession>
<evidence type="ECO:0000256" key="12">
    <source>
        <dbReference type="ARBA" id="ARBA00023140"/>
    </source>
</evidence>
<evidence type="ECO:0000256" key="15">
    <source>
        <dbReference type="PIRSR" id="PIRSR000168-2"/>
    </source>
</evidence>
<name>R4WNP6_RIPPE</name>
<keyword evidence="11" id="KW-0443">Lipid metabolism</keyword>
<dbReference type="PANTHER" id="PTHR10909">
    <property type="entry name" value="ELECTRON TRANSPORT OXIDOREDUCTASE"/>
    <property type="match status" value="1"/>
</dbReference>
<evidence type="ECO:0000259" key="19">
    <source>
        <dbReference type="Pfam" id="PF22924"/>
    </source>
</evidence>
<sequence>MVAIKVNEDLQKERGKGNFNLEELTNLLDGGAEKTEQRRELVEFFVKDPDFKDKIPVEYLSYTDRYREAVRKSCLMFYKIKDYQEKKKSGSSVELYQALLGGMLGSAVIKDGTPFALHYVMFLPTLMGQGTVEQQAYWIGKAWNCQILGTYAQTELGHGTYIRGLETTSHYDPDNEEFILHSPTLTSYKWWPGGLGHSANYAIVLAQLHTKGECHGIHAFIVQLRDEETHMPLPGIKIGEIGCKLGMNGVNQGYLGFDKVRVPRQNMLMKNAKVLKDGTYVKSPSDKLTYGTMIFVRVAVVRGIAATYLSKAVTIATRYSCVRRQSEIRPGEGEPIIIEYRTQQYKLFPWIAASIAMNIASTWIWDMYNSVTSELEQGDLDRLPELHAISCVLKALCTSDAARGIEECRKATGGHGYMTCSAFPAAYGMTTAAETYEGENTVLYLQTSRYLMKAWHNVQNGQSMSPTVKYLERHSERKLPWTNDLPSLVSAYYQTATGLIRDVTEKVDKRVAKGHIPEDVWNYYSNMLVLAAEAHGRAFLVQRFCDILSNKEISPSLRNVLGALCELYAVYWLLKNLGHFLVHSNIRVPDVESIMDWQDSLLQEIRPNAVSLVDAFDIADEILDSPLGAWDGNVYERLFNEAQRSPLNSMPVDESFEKYLKPFLRSNL</sequence>
<keyword evidence="5 13" id="KW-0285">Flavoprotein</keyword>
<evidence type="ECO:0000256" key="8">
    <source>
        <dbReference type="ARBA" id="ARBA00022832"/>
    </source>
</evidence>
<dbReference type="EMBL" id="AK417281">
    <property type="protein sequence ID" value="BAN20496.1"/>
    <property type="molecule type" value="mRNA"/>
</dbReference>
<dbReference type="Gene3D" id="2.40.110.10">
    <property type="entry name" value="Butyryl-CoA Dehydrogenase, subunit A, domain 2"/>
    <property type="match status" value="1"/>
</dbReference>
<comment type="cofactor">
    <cofactor evidence="1">
        <name>FAD</name>
        <dbReference type="ChEBI" id="CHEBI:57692"/>
    </cofactor>
</comment>
<dbReference type="InterPro" id="IPR009100">
    <property type="entry name" value="AcylCoA_DH/oxidase_NM_dom_sf"/>
</dbReference>
<keyword evidence="7 13" id="KW-0274">FAD</keyword>
<proteinExistence type="evidence at transcript level"/>
<evidence type="ECO:0000256" key="3">
    <source>
        <dbReference type="ARBA" id="ARBA00004846"/>
    </source>
</evidence>
<dbReference type="GO" id="GO:0005504">
    <property type="term" value="F:fatty acid binding"/>
    <property type="evidence" value="ECO:0007669"/>
    <property type="project" value="TreeGrafter"/>
</dbReference>
<dbReference type="FunFam" id="1.10.540.10:FF:000006">
    <property type="entry name" value="Acyl-coenzyme A oxidase"/>
    <property type="match status" value="1"/>
</dbReference>
<evidence type="ECO:0000256" key="11">
    <source>
        <dbReference type="ARBA" id="ARBA00023098"/>
    </source>
</evidence>
<feature type="domain" description="Acyl-coenzyme A oxidase N-terminal" evidence="18">
    <location>
        <begin position="20"/>
        <end position="148"/>
    </location>
</feature>
<dbReference type="Pfam" id="PF22924">
    <property type="entry name" value="ACOX_C_alpha1"/>
    <property type="match status" value="1"/>
</dbReference>
<evidence type="ECO:0000259" key="17">
    <source>
        <dbReference type="Pfam" id="PF02770"/>
    </source>
</evidence>
<comment type="pathway">
    <text evidence="3">Lipid metabolism; peroxisomal fatty acid beta-oxidation.</text>
</comment>
<dbReference type="InterPro" id="IPR046373">
    <property type="entry name" value="Acyl-CoA_Oxase/DH_mid-dom_sf"/>
</dbReference>
<evidence type="ECO:0000256" key="13">
    <source>
        <dbReference type="PIRNR" id="PIRNR000168"/>
    </source>
</evidence>
<dbReference type="GO" id="GO:0005777">
    <property type="term" value="C:peroxisome"/>
    <property type="evidence" value="ECO:0007669"/>
    <property type="project" value="UniProtKB-SubCell"/>
</dbReference>
<keyword evidence="8" id="KW-0276">Fatty acid metabolism</keyword>
<evidence type="ECO:0000256" key="4">
    <source>
        <dbReference type="ARBA" id="ARBA00006288"/>
    </source>
</evidence>
<keyword evidence="6" id="KW-0547">Nucleotide-binding</keyword>
<evidence type="ECO:0000313" key="20">
    <source>
        <dbReference type="EMBL" id="BAN20496.1"/>
    </source>
</evidence>
<dbReference type="PANTHER" id="PTHR10909:SF250">
    <property type="entry name" value="PEROXISOMAL ACYL-COENZYME A OXIDASE 1"/>
    <property type="match status" value="1"/>
</dbReference>
<dbReference type="SUPFAM" id="SSF56645">
    <property type="entry name" value="Acyl-CoA dehydrogenase NM domain-like"/>
    <property type="match status" value="1"/>
</dbReference>
<dbReference type="GO" id="GO:0071949">
    <property type="term" value="F:FAD binding"/>
    <property type="evidence" value="ECO:0007669"/>
    <property type="project" value="InterPro"/>
</dbReference>
<evidence type="ECO:0000256" key="9">
    <source>
        <dbReference type="ARBA" id="ARBA00022840"/>
    </source>
</evidence>
<keyword evidence="10" id="KW-0560">Oxidoreductase</keyword>
<evidence type="ECO:0000256" key="6">
    <source>
        <dbReference type="ARBA" id="ARBA00022741"/>
    </source>
</evidence>
<dbReference type="InterPro" id="IPR029320">
    <property type="entry name" value="Acyl-CoA_ox_N"/>
</dbReference>
<dbReference type="GO" id="GO:0033540">
    <property type="term" value="P:fatty acid beta-oxidation using acyl-CoA oxidase"/>
    <property type="evidence" value="ECO:0007669"/>
    <property type="project" value="TreeGrafter"/>
</dbReference>
<keyword evidence="9" id="KW-0067">ATP-binding</keyword>